<sequence>MDTRESLHWIRDRSSLDLGASPLEFVRKLPGPCALWLEGKDVNRTRALCTLLHGNEPSGCNAIWQFLKGGETPHTNALLIIASVRAAMTEPRFSYRMLPGQRDLNRCFRPPFDDSRGELALQILETISRHRPEALLDIHNTSGSGPAFGVSINGDQRHRALTSLFTNDLIVTDLRLGALMELSDDQQPTVTIECGGSRDPAADLVAGEGIYRFLCSEQVLESSAANSVTCYRNPLRLELAEGTRLCYSDAPDAPGDLVLSLRAEALNYGTLSPQEPIARLGPEGFSKLRVTGPSGTQPLEAHFEVRDGQLYSRAPTRLFMLTMRPEIALSDCLFYFMG</sequence>
<evidence type="ECO:0000256" key="1">
    <source>
        <dbReference type="ARBA" id="ARBA00001947"/>
    </source>
</evidence>
<reference evidence="6 7" key="1">
    <citation type="submission" date="2018-08" db="EMBL/GenBank/DDBJ databases">
        <authorList>
            <person name="Khan S.A."/>
        </authorList>
    </citation>
    <scope>NUCLEOTIDE SEQUENCE [LARGE SCALE GENOMIC DNA]</scope>
    <source>
        <strain evidence="6 7">GTF-13</strain>
    </source>
</reference>
<dbReference type="AlphaFoldDB" id="A0A3P3VLE1"/>
<dbReference type="GO" id="GO:0016788">
    <property type="term" value="F:hydrolase activity, acting on ester bonds"/>
    <property type="evidence" value="ECO:0007669"/>
    <property type="project" value="InterPro"/>
</dbReference>
<evidence type="ECO:0000256" key="4">
    <source>
        <dbReference type="ARBA" id="ARBA00022833"/>
    </source>
</evidence>
<dbReference type="EMBL" id="QWEZ01000002">
    <property type="protein sequence ID" value="RRJ83440.1"/>
    <property type="molecule type" value="Genomic_DNA"/>
</dbReference>
<feature type="domain" description="Succinylglutamate desuccinylase/Aspartoacylase catalytic" evidence="5">
    <location>
        <begin position="48"/>
        <end position="144"/>
    </location>
</feature>
<dbReference type="RefSeq" id="WP_125018147.1">
    <property type="nucleotide sequence ID" value="NZ_QWEZ01000002.1"/>
</dbReference>
<proteinExistence type="predicted"/>
<name>A0A3P3VLE1_9GAMM</name>
<keyword evidence="2" id="KW-0479">Metal-binding</keyword>
<dbReference type="Gene3D" id="3.40.630.10">
    <property type="entry name" value="Zn peptidases"/>
    <property type="match status" value="1"/>
</dbReference>
<keyword evidence="7" id="KW-1185">Reference proteome</keyword>
<keyword evidence="3" id="KW-0378">Hydrolase</keyword>
<accession>A0A3P3VLE1</accession>
<comment type="caution">
    <text evidence="6">The sequence shown here is derived from an EMBL/GenBank/DDBJ whole genome shotgun (WGS) entry which is preliminary data.</text>
</comment>
<comment type="cofactor">
    <cofactor evidence="1">
        <name>Zn(2+)</name>
        <dbReference type="ChEBI" id="CHEBI:29105"/>
    </cofactor>
</comment>
<dbReference type="Proteomes" id="UP000280792">
    <property type="component" value="Unassembled WGS sequence"/>
</dbReference>
<protein>
    <recommendedName>
        <fullName evidence="5">Succinylglutamate desuccinylase/Aspartoacylase catalytic domain-containing protein</fullName>
    </recommendedName>
</protein>
<reference evidence="6 7" key="2">
    <citation type="submission" date="2018-12" db="EMBL/GenBank/DDBJ databases">
        <title>Simiduia agarivorans gen. nov., sp. nov., a marine, agarolytic bacterium isolated from shallow coastal water from Keelung, Taiwan.</title>
        <authorList>
            <person name="Shieh W.Y."/>
        </authorList>
    </citation>
    <scope>NUCLEOTIDE SEQUENCE [LARGE SCALE GENOMIC DNA]</scope>
    <source>
        <strain evidence="6 7">GTF-13</strain>
    </source>
</reference>
<evidence type="ECO:0000256" key="2">
    <source>
        <dbReference type="ARBA" id="ARBA00022723"/>
    </source>
</evidence>
<gene>
    <name evidence="6" type="ORF">D0544_16630</name>
</gene>
<evidence type="ECO:0000313" key="7">
    <source>
        <dbReference type="Proteomes" id="UP000280792"/>
    </source>
</evidence>
<evidence type="ECO:0000256" key="3">
    <source>
        <dbReference type="ARBA" id="ARBA00022801"/>
    </source>
</evidence>
<evidence type="ECO:0000259" key="5">
    <source>
        <dbReference type="Pfam" id="PF24827"/>
    </source>
</evidence>
<evidence type="ECO:0000313" key="6">
    <source>
        <dbReference type="EMBL" id="RRJ83440.1"/>
    </source>
</evidence>
<dbReference type="Pfam" id="PF24827">
    <property type="entry name" value="AstE_AspA_cat"/>
    <property type="match status" value="1"/>
</dbReference>
<dbReference type="GO" id="GO:0046872">
    <property type="term" value="F:metal ion binding"/>
    <property type="evidence" value="ECO:0007669"/>
    <property type="project" value="UniProtKB-KW"/>
</dbReference>
<organism evidence="6 7">
    <name type="scientific">Aestuariirhabdus litorea</name>
    <dbReference type="NCBI Taxonomy" id="2528527"/>
    <lineage>
        <taxon>Bacteria</taxon>
        <taxon>Pseudomonadati</taxon>
        <taxon>Pseudomonadota</taxon>
        <taxon>Gammaproteobacteria</taxon>
        <taxon>Oceanospirillales</taxon>
        <taxon>Aestuariirhabdaceae</taxon>
        <taxon>Aestuariirhabdus</taxon>
    </lineage>
</organism>
<keyword evidence="4" id="KW-0862">Zinc</keyword>
<dbReference type="SUPFAM" id="SSF53187">
    <property type="entry name" value="Zn-dependent exopeptidases"/>
    <property type="match status" value="1"/>
</dbReference>
<dbReference type="InterPro" id="IPR055438">
    <property type="entry name" value="AstE_AspA_cat"/>
</dbReference>